<proteinExistence type="predicted"/>
<evidence type="ECO:0000313" key="2">
    <source>
        <dbReference type="EMBL" id="EDW52053.1"/>
    </source>
</evidence>
<evidence type="ECO:0000313" key="3">
    <source>
        <dbReference type="Proteomes" id="UP000001292"/>
    </source>
</evidence>
<dbReference type="EMBL" id="CH480818">
    <property type="protein sequence ID" value="EDW52053.1"/>
    <property type="molecule type" value="Genomic_DNA"/>
</dbReference>
<feature type="region of interest" description="Disordered" evidence="1">
    <location>
        <begin position="48"/>
        <end position="67"/>
    </location>
</feature>
<accession>B4HYC3</accession>
<protein>
    <submittedName>
        <fullName evidence="2">GM19540</fullName>
    </submittedName>
</protein>
<keyword evidence="3" id="KW-1185">Reference proteome</keyword>
<sequence>MTPRNADEADSSQTTKMSVQCSMHMGRCSISTWTPLHAVSTIHYPLSSVPNPKPQNQPHQLRNMQESCSSRSSRTTPIFGCIIASLNQWGASCCRCAVLCMLVLLLALHPYMTRSDFIVNAVCHCRLPSPSASLHPHSHPTPSASPSPPPSPCPMSEVLCPCPSRSSSIFAMILSSSEVMSLPWLCCRAHGYPLFGNLPCHTPVPQQQSLGCNYFSRYTNQKRPTSSMD</sequence>
<name>B4HYC3_DROSE</name>
<dbReference type="AlphaFoldDB" id="B4HYC3"/>
<evidence type="ECO:0000256" key="1">
    <source>
        <dbReference type="SAM" id="MobiDB-lite"/>
    </source>
</evidence>
<dbReference type="HOGENOM" id="CLU_1210909_0_0_1"/>
<organism evidence="3">
    <name type="scientific">Drosophila sechellia</name>
    <name type="common">Fruit fly</name>
    <dbReference type="NCBI Taxonomy" id="7238"/>
    <lineage>
        <taxon>Eukaryota</taxon>
        <taxon>Metazoa</taxon>
        <taxon>Ecdysozoa</taxon>
        <taxon>Arthropoda</taxon>
        <taxon>Hexapoda</taxon>
        <taxon>Insecta</taxon>
        <taxon>Pterygota</taxon>
        <taxon>Neoptera</taxon>
        <taxon>Endopterygota</taxon>
        <taxon>Diptera</taxon>
        <taxon>Brachycera</taxon>
        <taxon>Muscomorpha</taxon>
        <taxon>Ephydroidea</taxon>
        <taxon>Drosophilidae</taxon>
        <taxon>Drosophila</taxon>
        <taxon>Sophophora</taxon>
    </lineage>
</organism>
<reference evidence="2 3" key="1">
    <citation type="journal article" date="2007" name="Nature">
        <title>Evolution of genes and genomes on the Drosophila phylogeny.</title>
        <authorList>
            <consortium name="Drosophila 12 Genomes Consortium"/>
            <person name="Clark A.G."/>
            <person name="Eisen M.B."/>
            <person name="Smith D.R."/>
            <person name="Bergman C.M."/>
            <person name="Oliver B."/>
            <person name="Markow T.A."/>
            <person name="Kaufman T.C."/>
            <person name="Kellis M."/>
            <person name="Gelbart W."/>
            <person name="Iyer V.N."/>
            <person name="Pollard D.A."/>
            <person name="Sackton T.B."/>
            <person name="Larracuente A.M."/>
            <person name="Singh N.D."/>
            <person name="Abad J.P."/>
            <person name="Abt D.N."/>
            <person name="Adryan B."/>
            <person name="Aguade M."/>
            <person name="Akashi H."/>
            <person name="Anderson W.W."/>
            <person name="Aquadro C.F."/>
            <person name="Ardell D.H."/>
            <person name="Arguello R."/>
            <person name="Artieri C.G."/>
            <person name="Barbash D.A."/>
            <person name="Barker D."/>
            <person name="Barsanti P."/>
            <person name="Batterham P."/>
            <person name="Batzoglou S."/>
            <person name="Begun D."/>
            <person name="Bhutkar A."/>
            <person name="Blanco E."/>
            <person name="Bosak S.A."/>
            <person name="Bradley R.K."/>
            <person name="Brand A.D."/>
            <person name="Brent M.R."/>
            <person name="Brooks A.N."/>
            <person name="Brown R.H."/>
            <person name="Butlin R.K."/>
            <person name="Caggese C."/>
            <person name="Calvi B.R."/>
            <person name="Bernardo de Carvalho A."/>
            <person name="Caspi A."/>
            <person name="Castrezana S."/>
            <person name="Celniker S.E."/>
            <person name="Chang J.L."/>
            <person name="Chapple C."/>
            <person name="Chatterji S."/>
            <person name="Chinwalla A."/>
            <person name="Civetta A."/>
            <person name="Clifton S.W."/>
            <person name="Comeron J.M."/>
            <person name="Costello J.C."/>
            <person name="Coyne J.A."/>
            <person name="Daub J."/>
            <person name="David R.G."/>
            <person name="Delcher A.L."/>
            <person name="Delehaunty K."/>
            <person name="Do C.B."/>
            <person name="Ebling H."/>
            <person name="Edwards K."/>
            <person name="Eickbush T."/>
            <person name="Evans J.D."/>
            <person name="Filipski A."/>
            <person name="Findeiss S."/>
            <person name="Freyhult E."/>
            <person name="Fulton L."/>
            <person name="Fulton R."/>
            <person name="Garcia A.C."/>
            <person name="Gardiner A."/>
            <person name="Garfield D.A."/>
            <person name="Garvin B.E."/>
            <person name="Gibson G."/>
            <person name="Gilbert D."/>
            <person name="Gnerre S."/>
            <person name="Godfrey J."/>
            <person name="Good R."/>
            <person name="Gotea V."/>
            <person name="Gravely B."/>
            <person name="Greenberg A.J."/>
            <person name="Griffiths-Jones S."/>
            <person name="Gross S."/>
            <person name="Guigo R."/>
            <person name="Gustafson E.A."/>
            <person name="Haerty W."/>
            <person name="Hahn M.W."/>
            <person name="Halligan D.L."/>
            <person name="Halpern A.L."/>
            <person name="Halter G.M."/>
            <person name="Han M.V."/>
            <person name="Heger A."/>
            <person name="Hillier L."/>
            <person name="Hinrichs A.S."/>
            <person name="Holmes I."/>
            <person name="Hoskins R.A."/>
            <person name="Hubisz M.J."/>
            <person name="Hultmark D."/>
            <person name="Huntley M.A."/>
            <person name="Jaffe D.B."/>
            <person name="Jagadeeshan S."/>
            <person name="Jeck W.R."/>
            <person name="Johnson J."/>
            <person name="Jones C.D."/>
            <person name="Jordan W.C."/>
            <person name="Karpen G.H."/>
            <person name="Kataoka E."/>
            <person name="Keightley P.D."/>
            <person name="Kheradpour P."/>
            <person name="Kirkness E.F."/>
            <person name="Koerich L.B."/>
            <person name="Kristiansen K."/>
            <person name="Kudrna D."/>
            <person name="Kulathinal R.J."/>
            <person name="Kumar S."/>
            <person name="Kwok R."/>
            <person name="Lander E."/>
            <person name="Langley C.H."/>
            <person name="Lapoint R."/>
            <person name="Lazzaro B.P."/>
            <person name="Lee S.J."/>
            <person name="Levesque L."/>
            <person name="Li R."/>
            <person name="Lin C.F."/>
            <person name="Lin M.F."/>
            <person name="Lindblad-Toh K."/>
            <person name="Llopart A."/>
            <person name="Long M."/>
            <person name="Low L."/>
            <person name="Lozovsky E."/>
            <person name="Lu J."/>
            <person name="Luo M."/>
            <person name="Machado C.A."/>
            <person name="Makalowski W."/>
            <person name="Marzo M."/>
            <person name="Matsuda M."/>
            <person name="Matzkin L."/>
            <person name="McAllister B."/>
            <person name="McBride C.S."/>
            <person name="McKernan B."/>
            <person name="McKernan K."/>
            <person name="Mendez-Lago M."/>
            <person name="Minx P."/>
            <person name="Mollenhauer M.U."/>
            <person name="Montooth K."/>
            <person name="Mount S.M."/>
            <person name="Mu X."/>
            <person name="Myers E."/>
            <person name="Negre B."/>
            <person name="Newfeld S."/>
            <person name="Nielsen R."/>
            <person name="Noor M.A."/>
            <person name="O'Grady P."/>
            <person name="Pachter L."/>
            <person name="Papaceit M."/>
            <person name="Parisi M.J."/>
            <person name="Parisi M."/>
            <person name="Parts L."/>
            <person name="Pedersen J.S."/>
            <person name="Pesole G."/>
            <person name="Phillippy A.M."/>
            <person name="Ponting C.P."/>
            <person name="Pop M."/>
            <person name="Porcelli D."/>
            <person name="Powell J.R."/>
            <person name="Prohaska S."/>
            <person name="Pruitt K."/>
            <person name="Puig M."/>
            <person name="Quesneville H."/>
            <person name="Ram K.R."/>
            <person name="Rand D."/>
            <person name="Rasmussen M.D."/>
            <person name="Reed L.K."/>
            <person name="Reenan R."/>
            <person name="Reily A."/>
            <person name="Remington K.A."/>
            <person name="Rieger T.T."/>
            <person name="Ritchie M.G."/>
            <person name="Robin C."/>
            <person name="Rogers Y.H."/>
            <person name="Rohde C."/>
            <person name="Rozas J."/>
            <person name="Rubenfield M.J."/>
            <person name="Ruiz A."/>
            <person name="Russo S."/>
            <person name="Salzberg S.L."/>
            <person name="Sanchez-Gracia A."/>
            <person name="Saranga D.J."/>
            <person name="Sato H."/>
            <person name="Schaeffer S.W."/>
            <person name="Schatz M.C."/>
            <person name="Schlenke T."/>
            <person name="Schwartz R."/>
            <person name="Segarra C."/>
            <person name="Singh R.S."/>
            <person name="Sirot L."/>
            <person name="Sirota M."/>
            <person name="Sisneros N.B."/>
            <person name="Smith C.D."/>
            <person name="Smith T.F."/>
            <person name="Spieth J."/>
            <person name="Stage D.E."/>
            <person name="Stark A."/>
            <person name="Stephan W."/>
            <person name="Strausberg R.L."/>
            <person name="Strempel S."/>
            <person name="Sturgill D."/>
            <person name="Sutton G."/>
            <person name="Sutton G.G."/>
            <person name="Tao W."/>
            <person name="Teichmann S."/>
            <person name="Tobari Y.N."/>
            <person name="Tomimura Y."/>
            <person name="Tsolas J.M."/>
            <person name="Valente V.L."/>
            <person name="Venter E."/>
            <person name="Venter J.C."/>
            <person name="Vicario S."/>
            <person name="Vieira F.G."/>
            <person name="Vilella A.J."/>
            <person name="Villasante A."/>
            <person name="Walenz B."/>
            <person name="Wang J."/>
            <person name="Wasserman M."/>
            <person name="Watts T."/>
            <person name="Wilson D."/>
            <person name="Wilson R.K."/>
            <person name="Wing R.A."/>
            <person name="Wolfner M.F."/>
            <person name="Wong A."/>
            <person name="Wong G.K."/>
            <person name="Wu C.I."/>
            <person name="Wu G."/>
            <person name="Yamamoto D."/>
            <person name="Yang H.P."/>
            <person name="Yang S.P."/>
            <person name="Yorke J.A."/>
            <person name="Yoshida K."/>
            <person name="Zdobnov E."/>
            <person name="Zhang P."/>
            <person name="Zhang Y."/>
            <person name="Zimin A.V."/>
            <person name="Baldwin J."/>
            <person name="Abdouelleil A."/>
            <person name="Abdulkadir J."/>
            <person name="Abebe A."/>
            <person name="Abera B."/>
            <person name="Abreu J."/>
            <person name="Acer S.C."/>
            <person name="Aftuck L."/>
            <person name="Alexander A."/>
            <person name="An P."/>
            <person name="Anderson E."/>
            <person name="Anderson S."/>
            <person name="Arachi H."/>
            <person name="Azer M."/>
            <person name="Bachantsang P."/>
            <person name="Barry A."/>
            <person name="Bayul T."/>
            <person name="Berlin A."/>
            <person name="Bessette D."/>
            <person name="Bloom T."/>
            <person name="Blye J."/>
            <person name="Boguslavskiy L."/>
            <person name="Bonnet C."/>
            <person name="Boukhgalter B."/>
            <person name="Bourzgui I."/>
            <person name="Brown A."/>
            <person name="Cahill P."/>
            <person name="Channer S."/>
            <person name="Cheshatsang Y."/>
            <person name="Chuda L."/>
            <person name="Citroen M."/>
            <person name="Collymore A."/>
            <person name="Cooke P."/>
            <person name="Costello M."/>
            <person name="D'Aco K."/>
            <person name="Daza R."/>
            <person name="De Haan G."/>
            <person name="DeGray S."/>
            <person name="DeMaso C."/>
            <person name="Dhargay N."/>
            <person name="Dooley K."/>
            <person name="Dooley E."/>
            <person name="Doricent M."/>
            <person name="Dorje P."/>
            <person name="Dorjee K."/>
            <person name="Dupes A."/>
            <person name="Elong R."/>
            <person name="Falk J."/>
            <person name="Farina A."/>
            <person name="Faro S."/>
            <person name="Ferguson D."/>
            <person name="Fisher S."/>
            <person name="Foley C.D."/>
            <person name="Franke A."/>
            <person name="Friedrich D."/>
            <person name="Gadbois L."/>
            <person name="Gearin G."/>
            <person name="Gearin C.R."/>
            <person name="Giannoukos G."/>
            <person name="Goode T."/>
            <person name="Graham J."/>
            <person name="Grandbois E."/>
            <person name="Grewal S."/>
            <person name="Gyaltsen K."/>
            <person name="Hafez N."/>
            <person name="Hagos B."/>
            <person name="Hall J."/>
            <person name="Henson C."/>
            <person name="Hollinger A."/>
            <person name="Honan T."/>
            <person name="Huard M.D."/>
            <person name="Hughes L."/>
            <person name="Hurhula B."/>
            <person name="Husby M.E."/>
            <person name="Kamat A."/>
            <person name="Kanga B."/>
            <person name="Kashin S."/>
            <person name="Khazanovich D."/>
            <person name="Kisner P."/>
            <person name="Lance K."/>
            <person name="Lara M."/>
            <person name="Lee W."/>
            <person name="Lennon N."/>
            <person name="Letendre F."/>
            <person name="LeVine R."/>
            <person name="Lipovsky A."/>
            <person name="Liu X."/>
            <person name="Liu J."/>
            <person name="Liu S."/>
            <person name="Lokyitsang T."/>
            <person name="Lokyitsang Y."/>
            <person name="Lubonja R."/>
            <person name="Lui A."/>
            <person name="MacDonald P."/>
            <person name="Magnisalis V."/>
            <person name="Maru K."/>
            <person name="Matthews C."/>
            <person name="McCusker W."/>
            <person name="McDonough S."/>
            <person name="Mehta T."/>
            <person name="Meldrim J."/>
            <person name="Meneus L."/>
            <person name="Mihai O."/>
            <person name="Mihalev A."/>
            <person name="Mihova T."/>
            <person name="Mittelman R."/>
            <person name="Mlenga V."/>
            <person name="Montmayeur A."/>
            <person name="Mulrain L."/>
            <person name="Navidi A."/>
            <person name="Naylor J."/>
            <person name="Negash T."/>
            <person name="Nguyen T."/>
            <person name="Nguyen N."/>
            <person name="Nicol R."/>
            <person name="Norbu C."/>
            <person name="Norbu N."/>
            <person name="Novod N."/>
            <person name="O'Neill B."/>
            <person name="Osman S."/>
            <person name="Markiewicz E."/>
            <person name="Oyono O.L."/>
            <person name="Patti C."/>
            <person name="Phunkhang P."/>
            <person name="Pierre F."/>
            <person name="Priest M."/>
            <person name="Raghuraman S."/>
            <person name="Rege F."/>
            <person name="Reyes R."/>
            <person name="Rise C."/>
            <person name="Rogov P."/>
            <person name="Ross K."/>
            <person name="Ryan E."/>
            <person name="Settipalli S."/>
            <person name="Shea T."/>
            <person name="Sherpa N."/>
            <person name="Shi L."/>
            <person name="Shih D."/>
            <person name="Sparrow T."/>
            <person name="Spaulding J."/>
            <person name="Stalker J."/>
            <person name="Stange-Thomann N."/>
            <person name="Stavropoulos S."/>
            <person name="Stone C."/>
            <person name="Strader C."/>
            <person name="Tesfaye S."/>
            <person name="Thomson T."/>
            <person name="Thoulutsang Y."/>
            <person name="Thoulutsang D."/>
            <person name="Topham K."/>
            <person name="Topping I."/>
            <person name="Tsamla T."/>
            <person name="Vassiliev H."/>
            <person name="Vo A."/>
            <person name="Wangchuk T."/>
            <person name="Wangdi T."/>
            <person name="Weiand M."/>
            <person name="Wilkinson J."/>
            <person name="Wilson A."/>
            <person name="Yadav S."/>
            <person name="Young G."/>
            <person name="Yu Q."/>
            <person name="Zembek L."/>
            <person name="Zhong D."/>
            <person name="Zimmer A."/>
            <person name="Zwirko Z."/>
            <person name="Jaffe D.B."/>
            <person name="Alvarez P."/>
            <person name="Brockman W."/>
            <person name="Butler J."/>
            <person name="Chin C."/>
            <person name="Gnerre S."/>
            <person name="Grabherr M."/>
            <person name="Kleber M."/>
            <person name="Mauceli E."/>
            <person name="MacCallum I."/>
        </authorList>
    </citation>
    <scope>NUCLEOTIDE SEQUENCE [LARGE SCALE GENOMIC DNA]</scope>
    <source>
        <strain evidence="3">Rob3c / Tucson 14021-0248.25</strain>
    </source>
</reference>
<dbReference type="Proteomes" id="UP000001292">
    <property type="component" value="Unassembled WGS sequence"/>
</dbReference>
<gene>
    <name evidence="2" type="primary">Dsec\GM19540</name>
    <name evidence="2" type="ORF">Dsec_GM19540</name>
</gene>